<sequence length="156" mass="17550">MKISTLLCTVLLACLSAAPAAADEVKTPYWASIRAGEVNMRAGPGEDYKIEWVYHRPQLPMKVLRMMEGWRLVEDPDGARGWMLARFLTRQRSALVKGQGLADMREKGSADSRLLWRVEKGVVALIDDCEDGWCQVKIGERSGYIRQDRLWGAGEP</sequence>
<name>A0ABV6PHE4_9SPHN</name>
<comment type="caution">
    <text evidence="2">The sequence shown here is derived from an EMBL/GenBank/DDBJ whole genome shotgun (WGS) entry which is preliminary data.</text>
</comment>
<evidence type="ECO:0000313" key="3">
    <source>
        <dbReference type="Proteomes" id="UP001589943"/>
    </source>
</evidence>
<protein>
    <submittedName>
        <fullName evidence="2">SH3 domain-containing protein</fullName>
    </submittedName>
</protein>
<reference evidence="2 3" key="1">
    <citation type="submission" date="2024-09" db="EMBL/GenBank/DDBJ databases">
        <authorList>
            <person name="Sun Q."/>
            <person name="Mori K."/>
        </authorList>
    </citation>
    <scope>NUCLEOTIDE SEQUENCE [LARGE SCALE GENOMIC DNA]</scope>
    <source>
        <strain evidence="2 3">NCAIM B.02537</strain>
    </source>
</reference>
<gene>
    <name evidence="2" type="ORF">ACFFF7_07510</name>
</gene>
<dbReference type="Proteomes" id="UP001589943">
    <property type="component" value="Unassembled WGS sequence"/>
</dbReference>
<keyword evidence="1" id="KW-0732">Signal</keyword>
<proteinExistence type="predicted"/>
<dbReference type="Gene3D" id="2.30.30.40">
    <property type="entry name" value="SH3 Domains"/>
    <property type="match status" value="1"/>
</dbReference>
<dbReference type="RefSeq" id="WP_379480750.1">
    <property type="nucleotide sequence ID" value="NZ_JBHLTL010000004.1"/>
</dbReference>
<dbReference type="InterPro" id="IPR010466">
    <property type="entry name" value="DUF1058"/>
</dbReference>
<keyword evidence="3" id="KW-1185">Reference proteome</keyword>
<feature type="signal peptide" evidence="1">
    <location>
        <begin position="1"/>
        <end position="22"/>
    </location>
</feature>
<accession>A0ABV6PHE4</accession>
<dbReference type="EMBL" id="JBHLTL010000004">
    <property type="protein sequence ID" value="MFC0589256.1"/>
    <property type="molecule type" value="Genomic_DNA"/>
</dbReference>
<evidence type="ECO:0000256" key="1">
    <source>
        <dbReference type="SAM" id="SignalP"/>
    </source>
</evidence>
<feature type="chain" id="PRO_5047223969" evidence="1">
    <location>
        <begin position="23"/>
        <end position="156"/>
    </location>
</feature>
<organism evidence="2 3">
    <name type="scientific">Novosphingobium aquiterrae</name>
    <dbReference type="NCBI Taxonomy" id="624388"/>
    <lineage>
        <taxon>Bacteria</taxon>
        <taxon>Pseudomonadati</taxon>
        <taxon>Pseudomonadota</taxon>
        <taxon>Alphaproteobacteria</taxon>
        <taxon>Sphingomonadales</taxon>
        <taxon>Sphingomonadaceae</taxon>
        <taxon>Novosphingobium</taxon>
    </lineage>
</organism>
<dbReference type="Pfam" id="PF06347">
    <property type="entry name" value="SH3_4"/>
    <property type="match status" value="2"/>
</dbReference>
<evidence type="ECO:0000313" key="2">
    <source>
        <dbReference type="EMBL" id="MFC0589256.1"/>
    </source>
</evidence>